<dbReference type="Pfam" id="PF00656">
    <property type="entry name" value="Peptidase_C14"/>
    <property type="match status" value="1"/>
</dbReference>
<dbReference type="Pfam" id="PF01471">
    <property type="entry name" value="PG_binding_1"/>
    <property type="match status" value="1"/>
</dbReference>
<feature type="domain" description="Caspase family p20" evidence="3">
    <location>
        <begin position="33"/>
        <end position="162"/>
    </location>
</feature>
<proteinExistence type="predicted"/>
<dbReference type="PROSITE" id="PS50208">
    <property type="entry name" value="CASPASE_P20"/>
    <property type="match status" value="1"/>
</dbReference>
<dbReference type="PANTHER" id="PTHR22576:SF37">
    <property type="entry name" value="MUCOSA-ASSOCIATED LYMPHOID TISSUE LYMPHOMA TRANSLOCATION PROTEIN 1"/>
    <property type="match status" value="1"/>
</dbReference>
<dbReference type="Gene3D" id="3.40.50.1460">
    <property type="match status" value="1"/>
</dbReference>
<name>A0A6N9ZA47_9HYPH</name>
<evidence type="ECO:0000259" key="3">
    <source>
        <dbReference type="PROSITE" id="PS50208"/>
    </source>
</evidence>
<dbReference type="Gene3D" id="3.10.100.10">
    <property type="entry name" value="Mannose-Binding Protein A, subunit A"/>
    <property type="match status" value="1"/>
</dbReference>
<evidence type="ECO:0000256" key="1">
    <source>
        <dbReference type="SAM" id="MobiDB-lite"/>
    </source>
</evidence>
<gene>
    <name evidence="4" type="ORF">GR206_04495</name>
</gene>
<dbReference type="SUPFAM" id="SSF47090">
    <property type="entry name" value="PGBD-like"/>
    <property type="match status" value="1"/>
</dbReference>
<dbReference type="InterPro" id="IPR052039">
    <property type="entry name" value="Caspase-related_regulators"/>
</dbReference>
<dbReference type="SMART" id="SM00034">
    <property type="entry name" value="CLECT"/>
    <property type="match status" value="1"/>
</dbReference>
<feature type="compositionally biased region" description="Basic and acidic residues" evidence="1">
    <location>
        <begin position="577"/>
        <end position="588"/>
    </location>
</feature>
<dbReference type="InterPro" id="IPR002477">
    <property type="entry name" value="Peptidoglycan-bd-like"/>
</dbReference>
<dbReference type="Gene3D" id="1.10.101.10">
    <property type="entry name" value="PGBD-like superfamily/PGBD"/>
    <property type="match status" value="1"/>
</dbReference>
<accession>A0A6N9ZA47</accession>
<comment type="caution">
    <text evidence="4">The sequence shown here is derived from an EMBL/GenBank/DDBJ whole genome shotgun (WGS) entry which is preliminary data.</text>
</comment>
<feature type="domain" description="C-type lectin" evidence="2">
    <location>
        <begin position="456"/>
        <end position="591"/>
    </location>
</feature>
<dbReference type="InterPro" id="IPR016187">
    <property type="entry name" value="CTDL_fold"/>
</dbReference>
<dbReference type="GO" id="GO:0006508">
    <property type="term" value="P:proteolysis"/>
    <property type="evidence" value="ECO:0007669"/>
    <property type="project" value="InterPro"/>
</dbReference>
<evidence type="ECO:0000313" key="4">
    <source>
        <dbReference type="EMBL" id="NEH90303.1"/>
    </source>
</evidence>
<dbReference type="PROSITE" id="PS50041">
    <property type="entry name" value="C_TYPE_LECTIN_2"/>
    <property type="match status" value="1"/>
</dbReference>
<evidence type="ECO:0000313" key="5">
    <source>
        <dbReference type="Proteomes" id="UP000468864"/>
    </source>
</evidence>
<dbReference type="EMBL" id="WUEP01000002">
    <property type="protein sequence ID" value="NEH90303.1"/>
    <property type="molecule type" value="Genomic_DNA"/>
</dbReference>
<dbReference type="AlphaFoldDB" id="A0A6N9ZA47"/>
<dbReference type="InterPro" id="IPR016186">
    <property type="entry name" value="C-type_lectin-like/link_sf"/>
</dbReference>
<dbReference type="SUPFAM" id="SSF56436">
    <property type="entry name" value="C-type lectin-like"/>
    <property type="match status" value="1"/>
</dbReference>
<dbReference type="SUPFAM" id="SSF52129">
    <property type="entry name" value="Caspase-like"/>
    <property type="match status" value="1"/>
</dbReference>
<dbReference type="InterPro" id="IPR029030">
    <property type="entry name" value="Caspase-like_dom_sf"/>
</dbReference>
<dbReference type="InterPro" id="IPR001309">
    <property type="entry name" value="Pept_C14_p20"/>
</dbReference>
<dbReference type="InterPro" id="IPR001304">
    <property type="entry name" value="C-type_lectin-like"/>
</dbReference>
<dbReference type="GO" id="GO:0004197">
    <property type="term" value="F:cysteine-type endopeptidase activity"/>
    <property type="evidence" value="ECO:0007669"/>
    <property type="project" value="InterPro"/>
</dbReference>
<reference evidence="4 5" key="1">
    <citation type="submission" date="2019-12" db="EMBL/GenBank/DDBJ databases">
        <title>Rhizobium genotypes associated with high levels of biological nitrogen fixation by grain legumes in a temperate-maritime cropping system.</title>
        <authorList>
            <person name="Maluk M."/>
            <person name="Francesc Ferrando Molina F."/>
            <person name="Lopez Del Egido L."/>
            <person name="Lafos M."/>
            <person name="Langarica-Fuentes A."/>
            <person name="Gebre Yohannes G."/>
            <person name="Young M.W."/>
            <person name="Martin P."/>
            <person name="Gantlett R."/>
            <person name="Kenicer G."/>
            <person name="Hawes C."/>
            <person name="Begg G.S."/>
            <person name="Quilliam R.S."/>
            <person name="Squire G.R."/>
            <person name="Poole P.S."/>
            <person name="Young P.W."/>
            <person name="Iannetta P.M."/>
            <person name="James E.K."/>
        </authorList>
    </citation>
    <scope>NUCLEOTIDE SEQUENCE [LARGE SCALE GENOMIC DNA]</scope>
    <source>
        <strain evidence="4 5">JHI2449</strain>
    </source>
</reference>
<sequence length="606" mass="66437">MGEVIMMRIRLACLSLLVFTIIGSLDAAAAEGGRRLALVIGNSIYEAAGALPNAARDARAFGAFLSTQGFDADIVVDANRSQLAEAVARFSRKITADDVALFYYAGHGMQLRGENYLVATNARLTSEFDVAAETLALEDVVRVMEGKAKIALVFLDACRNNPLANRLNEEVEGASRSLATRGLAPIETESAGTMVAFAAAPGQVAADGRGENSPFTTALVNHLASPGIEIGTAFKRVIHDVRIATDGKQSPQILSSLSLEFYFAPALQQSEQAPVVTPAIDPKTMEAEADFQKALRLNTPRIWTFFLAKHRSGEKADVARQMLSVMQPNTVASLLFPTPEQRENELTLDKAKRSEIQLALAAKGFGTGNVDGVFGAQTRRAITDYQKSAGIADTGYFNEPTAKALGIDVVKAADGLYSSPMARRYMPKDFTGLETDARVWKAIECDPWLEKVYGSFQGHMYVVLYEQWTTWKSADLAAKRCGGHLATITSKEENDFVISLFSRDERLFVSEYDSSWNETYRHGPWIGLIQDENGREPKGGWRWVTGEAITFTKWLQNSPNEDDPGDDFGMYYNGVSGKRDPKELRVDSWDDMGPPSSSHSFVIEFE</sequence>
<dbReference type="InterPro" id="IPR036366">
    <property type="entry name" value="PGBDSf"/>
</dbReference>
<dbReference type="PANTHER" id="PTHR22576">
    <property type="entry name" value="MUCOSA ASSOCIATED LYMPHOID TISSUE LYMPHOMA TRANSLOCATION PROTEIN 1/PARACASPASE"/>
    <property type="match status" value="1"/>
</dbReference>
<protein>
    <submittedName>
        <fullName evidence="4">CHAT domain-containing protein</fullName>
    </submittedName>
</protein>
<dbReference type="InterPro" id="IPR011600">
    <property type="entry name" value="Pept_C14_caspase"/>
</dbReference>
<dbReference type="Pfam" id="PF00059">
    <property type="entry name" value="Lectin_C"/>
    <property type="match status" value="1"/>
</dbReference>
<dbReference type="InterPro" id="IPR036365">
    <property type="entry name" value="PGBD-like_sf"/>
</dbReference>
<dbReference type="Proteomes" id="UP000468864">
    <property type="component" value="Unassembled WGS sequence"/>
</dbReference>
<feature type="region of interest" description="Disordered" evidence="1">
    <location>
        <begin position="558"/>
        <end position="606"/>
    </location>
</feature>
<organism evidence="4 5">
    <name type="scientific">Rhizobium laguerreae</name>
    <dbReference type="NCBI Taxonomy" id="1076926"/>
    <lineage>
        <taxon>Bacteria</taxon>
        <taxon>Pseudomonadati</taxon>
        <taxon>Pseudomonadota</taxon>
        <taxon>Alphaproteobacteria</taxon>
        <taxon>Hyphomicrobiales</taxon>
        <taxon>Rhizobiaceae</taxon>
        <taxon>Rhizobium/Agrobacterium group</taxon>
        <taxon>Rhizobium</taxon>
    </lineage>
</organism>
<evidence type="ECO:0000259" key="2">
    <source>
        <dbReference type="PROSITE" id="PS50041"/>
    </source>
</evidence>